<dbReference type="AlphaFoldDB" id="A0AAD2JHI1"/>
<keyword evidence="4" id="KW-1185">Reference proteome</keyword>
<dbReference type="Pfam" id="PF13191">
    <property type="entry name" value="AAA_16"/>
    <property type="match status" value="1"/>
</dbReference>
<dbReference type="Gene3D" id="3.40.50.300">
    <property type="entry name" value="P-loop containing nucleotide triphosphate hydrolases"/>
    <property type="match status" value="1"/>
</dbReference>
<proteinExistence type="predicted"/>
<dbReference type="SUPFAM" id="SSF52540">
    <property type="entry name" value="P-loop containing nucleoside triphosphate hydrolases"/>
    <property type="match status" value="1"/>
</dbReference>
<evidence type="ECO:0000259" key="2">
    <source>
        <dbReference type="Pfam" id="PF13191"/>
    </source>
</evidence>
<feature type="region of interest" description="Disordered" evidence="1">
    <location>
        <begin position="1"/>
        <end position="27"/>
    </location>
</feature>
<feature type="domain" description="Orc1-like AAA ATPase" evidence="2">
    <location>
        <begin position="140"/>
        <end position="317"/>
    </location>
</feature>
<gene>
    <name evidence="3" type="ORF">CYCCA115_LOCUS12955</name>
</gene>
<organism evidence="3 4">
    <name type="scientific">Cylindrotheca closterium</name>
    <dbReference type="NCBI Taxonomy" id="2856"/>
    <lineage>
        <taxon>Eukaryota</taxon>
        <taxon>Sar</taxon>
        <taxon>Stramenopiles</taxon>
        <taxon>Ochrophyta</taxon>
        <taxon>Bacillariophyta</taxon>
        <taxon>Bacillariophyceae</taxon>
        <taxon>Bacillariophycidae</taxon>
        <taxon>Bacillariales</taxon>
        <taxon>Bacillariaceae</taxon>
        <taxon>Cylindrotheca</taxon>
    </lineage>
</organism>
<dbReference type="InterPro" id="IPR041664">
    <property type="entry name" value="AAA_16"/>
</dbReference>
<evidence type="ECO:0000313" key="3">
    <source>
        <dbReference type="EMBL" id="CAJ1951200.1"/>
    </source>
</evidence>
<comment type="caution">
    <text evidence="3">The sequence shown here is derived from an EMBL/GenBank/DDBJ whole genome shotgun (WGS) entry which is preliminary data.</text>
</comment>
<dbReference type="EMBL" id="CAKOGP040001781">
    <property type="protein sequence ID" value="CAJ1951200.1"/>
    <property type="molecule type" value="Genomic_DNA"/>
</dbReference>
<dbReference type="PANTHER" id="PTHR43642:SF1">
    <property type="entry name" value="HYBRID SIGNAL TRANSDUCTION HISTIDINE KINASE G"/>
    <property type="match status" value="1"/>
</dbReference>
<sequence length="1137" mass="128276">MKVSTPNNSKAAASEPSQPPVNNYRETSFAGGLHQKSSKISFSMAPRDCRKSSELKLVRKSGGLSKAAQLRLSELTINKLKIQNLGLVGREQEAAALKNCYRSMMNRLNMIEEEPEYIQEGGNTAPRNRKSYAARKSKIQGQKELVFISGPSGVGKSSLAMVLKDEVATTDSGLLVEGKIDLNISMDQPYSSIAKAFGQIFREIKSRGGEMETQIGRDICEVLGGDVGSLIRLIPEMEGVVLTPRKSIASKLSLKGDIDNMQDRWTYSFRALTRILTSYFAPLIILLDDLQWVDIASLDLIIDLISDVQNLNPLMIIGCYRSNEVSEDSILGKGIRSLQEMSSGFKFNFTEIELDCCKVEDINEMILAMMSMDNPEKTIELAELCMKRTMGNPHFFIEFMSMLERENLVTYNLGLLKWTWNLNEIENATVSSANVVELVQVRIRKMAEDAQLLLQQAACLGPDFTSPTLTIVWQNTPHDSSTDTSDEMVTTMLMTLENEMLIELCGLNNYRWAHDKVQEAALALEEAQRTSFQFEIGRALLMALPEKQLEDELFSVVDLLNRSSGKRSLDYAALNLRAANKARNLSAFESAAKYSAKGIAMLPSDKWTVGSEMSLELYTLGAQMELALGRYEEANEYCKEVFSQRDWPLTDVLPLRMVKARLMFSVELKFNSAIDYCQDLLKDMGYKLLWSRTTVPIQAVSSLVRTIQTLKKKPTDFYENIGIMTDPNDLAIASIISRIFYSAYFVEKLFLSVLCTCKLVEFTLKNGMSEFSGCHFASVGGFSLILLQDYETSRNLCQVALAMQRMVGKTRATETEHIAYAYGLTWTTPIHQCIHPLEDAYITGMKTGETLFAMWNLLSSNIQLPFDLGKPLDRILETCAQAYAQMRDVSEAGPALVFSVYWQMITKLATPQEGDPTKLEGTIFKPEDHSLRNNIYEGCVHLATGELMVFYDIEKLAQRAVKGDTVYEKCFPGFYSIMLETFHRGVALYAVAQKNKKRKYKRAARKIRKKITQWQKAGNPNVSHFVTFLNAEEFALSKKYDEAEDSYSKAIVTVARCGYLNHAALFNERYADFLMIVRNDEGEAMYRWREAVRYYRDWGAHGKAKQLEDQTEQHKPLEITESCEPHEVTESCEIGAN</sequence>
<dbReference type="PANTHER" id="PTHR43642">
    <property type="entry name" value="HYBRID SIGNAL TRANSDUCTION HISTIDINE KINASE G"/>
    <property type="match status" value="1"/>
</dbReference>
<reference evidence="3" key="1">
    <citation type="submission" date="2023-08" db="EMBL/GenBank/DDBJ databases">
        <authorList>
            <person name="Audoor S."/>
            <person name="Bilcke G."/>
        </authorList>
    </citation>
    <scope>NUCLEOTIDE SEQUENCE</scope>
</reference>
<dbReference type="InterPro" id="IPR053159">
    <property type="entry name" value="Hybrid_Histidine_Kinase"/>
</dbReference>
<evidence type="ECO:0000313" key="4">
    <source>
        <dbReference type="Proteomes" id="UP001295423"/>
    </source>
</evidence>
<dbReference type="Proteomes" id="UP001295423">
    <property type="component" value="Unassembled WGS sequence"/>
</dbReference>
<evidence type="ECO:0000256" key="1">
    <source>
        <dbReference type="SAM" id="MobiDB-lite"/>
    </source>
</evidence>
<name>A0AAD2JHI1_9STRA</name>
<protein>
    <recommendedName>
        <fullName evidence="2">Orc1-like AAA ATPase domain-containing protein</fullName>
    </recommendedName>
</protein>
<feature type="compositionally biased region" description="Polar residues" evidence="1">
    <location>
        <begin position="1"/>
        <end position="11"/>
    </location>
</feature>
<accession>A0AAD2JHI1</accession>
<dbReference type="InterPro" id="IPR027417">
    <property type="entry name" value="P-loop_NTPase"/>
</dbReference>